<evidence type="ECO:0000256" key="3">
    <source>
        <dbReference type="SAM" id="MobiDB-lite"/>
    </source>
</evidence>
<feature type="domain" description="Methyltransferase" evidence="4">
    <location>
        <begin position="50"/>
        <end position="137"/>
    </location>
</feature>
<protein>
    <submittedName>
        <fullName evidence="5">Methyltransferase domain-containing protein</fullName>
    </submittedName>
</protein>
<dbReference type="PANTHER" id="PTHR43861">
    <property type="entry name" value="TRANS-ACONITATE 2-METHYLTRANSFERASE-RELATED"/>
    <property type="match status" value="1"/>
</dbReference>
<keyword evidence="5" id="KW-0614">Plasmid</keyword>
<reference evidence="5 6" key="1">
    <citation type="submission" date="2023-09" db="EMBL/GenBank/DDBJ databases">
        <title>Thioclava shenzhenensis sp. nov., a multidrug resistant bacteria-antagonizing species isolated from coastal seawater.</title>
        <authorList>
            <person name="Long M."/>
        </authorList>
    </citation>
    <scope>NUCLEOTIDE SEQUENCE [LARGE SCALE GENOMIC DNA]</scope>
    <source>
        <strain evidence="5 6">FTW29</strain>
        <plasmid evidence="5 6">unnamed1</plasmid>
    </source>
</reference>
<dbReference type="SUPFAM" id="SSF53335">
    <property type="entry name" value="S-adenosyl-L-methionine-dependent methyltransferases"/>
    <property type="match status" value="1"/>
</dbReference>
<dbReference type="GO" id="GO:0032259">
    <property type="term" value="P:methylation"/>
    <property type="evidence" value="ECO:0007669"/>
    <property type="project" value="UniProtKB-KW"/>
</dbReference>
<evidence type="ECO:0000256" key="2">
    <source>
        <dbReference type="ARBA" id="ARBA00022679"/>
    </source>
</evidence>
<keyword evidence="2" id="KW-0808">Transferase</keyword>
<dbReference type="Gene3D" id="3.40.50.150">
    <property type="entry name" value="Vaccinia Virus protein VP39"/>
    <property type="match status" value="1"/>
</dbReference>
<dbReference type="GO" id="GO:0008168">
    <property type="term" value="F:methyltransferase activity"/>
    <property type="evidence" value="ECO:0007669"/>
    <property type="project" value="UniProtKB-KW"/>
</dbReference>
<dbReference type="InterPro" id="IPR029063">
    <property type="entry name" value="SAM-dependent_MTases_sf"/>
</dbReference>
<evidence type="ECO:0000313" key="5">
    <source>
        <dbReference type="EMBL" id="WRY35422.1"/>
    </source>
</evidence>
<dbReference type="RefSeq" id="WP_330647194.1">
    <property type="nucleotide sequence ID" value="NZ_CP135444.1"/>
</dbReference>
<keyword evidence="1 5" id="KW-0489">Methyltransferase</keyword>
<dbReference type="InterPro" id="IPR041698">
    <property type="entry name" value="Methyltransf_25"/>
</dbReference>
<dbReference type="EMBL" id="CP135444">
    <property type="protein sequence ID" value="WRY35422.1"/>
    <property type="molecule type" value="Genomic_DNA"/>
</dbReference>
<dbReference type="Pfam" id="PF13649">
    <property type="entry name" value="Methyltransf_25"/>
    <property type="match status" value="1"/>
</dbReference>
<dbReference type="Proteomes" id="UP001623290">
    <property type="component" value="Plasmid unnamed1"/>
</dbReference>
<feature type="region of interest" description="Disordered" evidence="3">
    <location>
        <begin position="258"/>
        <end position="277"/>
    </location>
</feature>
<gene>
    <name evidence="5" type="ORF">RPE78_14300</name>
</gene>
<evidence type="ECO:0000259" key="4">
    <source>
        <dbReference type="Pfam" id="PF13649"/>
    </source>
</evidence>
<dbReference type="PANTHER" id="PTHR43861:SF1">
    <property type="entry name" value="TRANS-ACONITATE 2-METHYLTRANSFERASE"/>
    <property type="match status" value="1"/>
</dbReference>
<keyword evidence="6" id="KW-1185">Reference proteome</keyword>
<geneLocation type="plasmid" evidence="5 6">
    <name>unnamed1</name>
</geneLocation>
<sequence length="277" mass="29677">MSALLSQRVQRSFSRSFHSYHEAACPQARIADLLVGALARAGAPARFGSVLELGCGTGHLTARLQRQFDCPQMTLNDLSPAACQTARQYGATFLCGDALALDWPEVPSLIASASMIQWLPDPLALVRRAARALPEGGWLALSGFGPGHFRELSALGSQAQAPGLCPRHALAAAVAPDLDVLACGEDLLPLYFPSPREVLRHLRRTGVNGQARQNWTRARLARFEAAYRQQFGTAQGVSLTYQAVWIVARKPVGAAPIRKSASDGAASPCGHVRHRGP</sequence>
<evidence type="ECO:0000313" key="6">
    <source>
        <dbReference type="Proteomes" id="UP001623290"/>
    </source>
</evidence>
<evidence type="ECO:0000256" key="1">
    <source>
        <dbReference type="ARBA" id="ARBA00022603"/>
    </source>
</evidence>
<accession>A0ABZ1E6E9</accession>
<dbReference type="CDD" id="cd02440">
    <property type="entry name" value="AdoMet_MTases"/>
    <property type="match status" value="1"/>
</dbReference>
<organism evidence="5 6">
    <name type="scientific">Thioclava litoralis</name>
    <dbReference type="NCBI Taxonomy" id="3076557"/>
    <lineage>
        <taxon>Bacteria</taxon>
        <taxon>Pseudomonadati</taxon>
        <taxon>Pseudomonadota</taxon>
        <taxon>Alphaproteobacteria</taxon>
        <taxon>Rhodobacterales</taxon>
        <taxon>Paracoccaceae</taxon>
        <taxon>Thioclava</taxon>
    </lineage>
</organism>
<name>A0ABZ1E6E9_9RHOB</name>
<proteinExistence type="predicted"/>